<protein>
    <recommendedName>
        <fullName evidence="4">Large ribosomal subunit protein bL9m</fullName>
    </recommendedName>
    <alternativeName>
        <fullName evidence="5">39S ribosomal protein L9, mitochondrial</fullName>
    </alternativeName>
</protein>
<dbReference type="GO" id="GO:1990904">
    <property type="term" value="C:ribonucleoprotein complex"/>
    <property type="evidence" value="ECO:0007669"/>
    <property type="project" value="UniProtKB-KW"/>
</dbReference>
<evidence type="ECO:0000256" key="2">
    <source>
        <dbReference type="ARBA" id="ARBA00022980"/>
    </source>
</evidence>
<organism evidence="7">
    <name type="scientific">Hirondellea gigas</name>
    <dbReference type="NCBI Taxonomy" id="1518452"/>
    <lineage>
        <taxon>Eukaryota</taxon>
        <taxon>Metazoa</taxon>
        <taxon>Ecdysozoa</taxon>
        <taxon>Arthropoda</taxon>
        <taxon>Crustacea</taxon>
        <taxon>Multicrustacea</taxon>
        <taxon>Malacostraca</taxon>
        <taxon>Eumalacostraca</taxon>
        <taxon>Peracarida</taxon>
        <taxon>Amphipoda</taxon>
        <taxon>Amphilochidea</taxon>
        <taxon>Lysianassida</taxon>
        <taxon>Lysianassidira</taxon>
        <taxon>Lysianassoidea</taxon>
        <taxon>Lysianassidae</taxon>
        <taxon>Hirondellea</taxon>
    </lineage>
</organism>
<evidence type="ECO:0000256" key="3">
    <source>
        <dbReference type="ARBA" id="ARBA00023274"/>
    </source>
</evidence>
<dbReference type="EMBL" id="IACF01003609">
    <property type="protein sequence ID" value="LAB69220.1"/>
    <property type="molecule type" value="mRNA"/>
</dbReference>
<dbReference type="GO" id="GO:0005840">
    <property type="term" value="C:ribosome"/>
    <property type="evidence" value="ECO:0007669"/>
    <property type="project" value="UniProtKB-KW"/>
</dbReference>
<reference evidence="7" key="1">
    <citation type="journal article" date="2018" name="Biosci. Biotechnol. Biochem.">
        <title>Polysaccharide hydrolase of the hadal zone amphipods Hirondellea gigas.</title>
        <authorList>
            <person name="Kobayashi H."/>
            <person name="Nagahama T."/>
            <person name="Arai W."/>
            <person name="Sasagawa Y."/>
            <person name="Umeda M."/>
            <person name="Hayashi T."/>
            <person name="Nikaido I."/>
            <person name="Watanabe H."/>
            <person name="Oguri K."/>
            <person name="Kitazato H."/>
            <person name="Fujioka K."/>
            <person name="Kido Y."/>
            <person name="Takami H."/>
        </authorList>
    </citation>
    <scope>NUCLEOTIDE SEQUENCE</scope>
    <source>
        <tissue evidence="7">Whole body</tissue>
    </source>
</reference>
<dbReference type="InterPro" id="IPR036935">
    <property type="entry name" value="Ribosomal_bL9_N_sf"/>
</dbReference>
<sequence>MQRCTQRLLQHFVRSTTAVHPSPLICASPTLYTVSCRSTHVVKVYKVHKMQSQEAERQPDSEVMHKLSDPRYIYEDVVDPKDEKDTDVKKKKRMIDIILLSTVQGIGRPGQVVSMEAGLARSTLLLPKLAAYASPENVEKFSHLLYEDDDTMPSSIYVQKTVERLTGACVFVGMNVREPWTLEPWHIRVAMRKNSIIALSDDVIQLPDEPISGPDLDLEQKFFYVTLTINKREKVRVRCLLHHISSHPKFKLPFNGLGVLDEPPQAILPSQQDYLTELFNRTKIYDFSTGTQPTPDQVAAMLQSSSSSAPEIQI</sequence>
<dbReference type="InterPro" id="IPR009027">
    <property type="entry name" value="Ribosomal_bL9/RNase_H1_N"/>
</dbReference>
<evidence type="ECO:0000256" key="4">
    <source>
        <dbReference type="ARBA" id="ARBA00035194"/>
    </source>
</evidence>
<dbReference type="InterPro" id="IPR000244">
    <property type="entry name" value="Ribosomal_bL9"/>
</dbReference>
<proteinExistence type="evidence at transcript level"/>
<dbReference type="AlphaFoldDB" id="A0A2P2I5Q7"/>
<name>A0A2P2I5Q7_9CRUS</name>
<dbReference type="Gene3D" id="3.40.5.10">
    <property type="entry name" value="Ribosomal protein L9, N-terminal domain"/>
    <property type="match status" value="1"/>
</dbReference>
<dbReference type="SUPFAM" id="SSF55658">
    <property type="entry name" value="L9 N-domain-like"/>
    <property type="match status" value="1"/>
</dbReference>
<evidence type="ECO:0000256" key="5">
    <source>
        <dbReference type="ARBA" id="ARBA00035381"/>
    </source>
</evidence>
<dbReference type="InterPro" id="IPR020070">
    <property type="entry name" value="Ribosomal_bL9_N"/>
</dbReference>
<dbReference type="GO" id="GO:0003735">
    <property type="term" value="F:structural constituent of ribosome"/>
    <property type="evidence" value="ECO:0007669"/>
    <property type="project" value="InterPro"/>
</dbReference>
<dbReference type="Pfam" id="PF01281">
    <property type="entry name" value="Ribosomal_L9_N"/>
    <property type="match status" value="1"/>
</dbReference>
<keyword evidence="3" id="KW-0687">Ribonucleoprotein</keyword>
<dbReference type="GO" id="GO:0006412">
    <property type="term" value="P:translation"/>
    <property type="evidence" value="ECO:0007669"/>
    <property type="project" value="InterPro"/>
</dbReference>
<keyword evidence="2 7" id="KW-0689">Ribosomal protein</keyword>
<evidence type="ECO:0000313" key="7">
    <source>
        <dbReference type="EMBL" id="LAB69220.1"/>
    </source>
</evidence>
<dbReference type="PANTHER" id="PTHR21368">
    <property type="entry name" value="50S RIBOSOMAL PROTEIN L9"/>
    <property type="match status" value="1"/>
</dbReference>
<evidence type="ECO:0000259" key="6">
    <source>
        <dbReference type="Pfam" id="PF01281"/>
    </source>
</evidence>
<comment type="similarity">
    <text evidence="1">Belongs to the bacterial ribosomal protein bL9 family.</text>
</comment>
<feature type="domain" description="Ribosomal protein L9" evidence="6">
    <location>
        <begin position="96"/>
        <end position="141"/>
    </location>
</feature>
<evidence type="ECO:0000256" key="1">
    <source>
        <dbReference type="ARBA" id="ARBA00010605"/>
    </source>
</evidence>
<accession>A0A2P2I5Q7</accession>